<feature type="transmembrane region" description="Helical" evidence="1">
    <location>
        <begin position="83"/>
        <end position="104"/>
    </location>
</feature>
<accession>A0AAD3RJC3</accession>
<evidence type="ECO:0000256" key="1">
    <source>
        <dbReference type="SAM" id="Phobius"/>
    </source>
</evidence>
<protein>
    <submittedName>
        <fullName evidence="2">Sprouty-related, EVH1 domain-containing protein 2-like protein</fullName>
    </submittedName>
</protein>
<keyword evidence="1" id="KW-1133">Transmembrane helix</keyword>
<keyword evidence="3" id="KW-1185">Reference proteome</keyword>
<comment type="caution">
    <text evidence="2">The sequence shown here is derived from an EMBL/GenBank/DDBJ whole genome shotgun (WGS) entry which is preliminary data.</text>
</comment>
<reference evidence="2" key="1">
    <citation type="submission" date="2022-08" db="EMBL/GenBank/DDBJ databases">
        <title>Genome sequencing of akame (Lates japonicus).</title>
        <authorList>
            <person name="Hashiguchi Y."/>
            <person name="Takahashi H."/>
        </authorList>
    </citation>
    <scope>NUCLEOTIDE SEQUENCE</scope>
    <source>
        <strain evidence="2">Kochi</strain>
    </source>
</reference>
<sequence length="142" mass="15457">MAERRKETGWNMLSLTSTGEPLPLRATRRPGARMHQTLSACIGGSTRMWLADTMLYCMSTAQRSCRLLSCGQRRGAGKAARRSWLALLGLSLVAPCLCLLRLSLATGRAHITATAEATQGTELSRAVPWLSEETTKKNINPA</sequence>
<evidence type="ECO:0000313" key="3">
    <source>
        <dbReference type="Proteomes" id="UP001279410"/>
    </source>
</evidence>
<dbReference type="EMBL" id="BRZM01000334">
    <property type="protein sequence ID" value="GLD70080.1"/>
    <property type="molecule type" value="Genomic_DNA"/>
</dbReference>
<keyword evidence="1" id="KW-0472">Membrane</keyword>
<name>A0AAD3RJC3_LATJO</name>
<proteinExistence type="predicted"/>
<gene>
    <name evidence="2" type="ORF">AKAME5_002139700</name>
</gene>
<keyword evidence="1" id="KW-0812">Transmembrane</keyword>
<organism evidence="2 3">
    <name type="scientific">Lates japonicus</name>
    <name type="common">Japanese lates</name>
    <dbReference type="NCBI Taxonomy" id="270547"/>
    <lineage>
        <taxon>Eukaryota</taxon>
        <taxon>Metazoa</taxon>
        <taxon>Chordata</taxon>
        <taxon>Craniata</taxon>
        <taxon>Vertebrata</taxon>
        <taxon>Euteleostomi</taxon>
        <taxon>Actinopterygii</taxon>
        <taxon>Neopterygii</taxon>
        <taxon>Teleostei</taxon>
        <taxon>Neoteleostei</taxon>
        <taxon>Acanthomorphata</taxon>
        <taxon>Carangaria</taxon>
        <taxon>Carangaria incertae sedis</taxon>
        <taxon>Centropomidae</taxon>
        <taxon>Lates</taxon>
    </lineage>
</organism>
<dbReference type="GO" id="GO:0016020">
    <property type="term" value="C:membrane"/>
    <property type="evidence" value="ECO:0007669"/>
    <property type="project" value="InterPro"/>
</dbReference>
<evidence type="ECO:0000313" key="2">
    <source>
        <dbReference type="EMBL" id="GLD70080.1"/>
    </source>
</evidence>
<dbReference type="Proteomes" id="UP001279410">
    <property type="component" value="Unassembled WGS sequence"/>
</dbReference>
<dbReference type="GO" id="GO:0009966">
    <property type="term" value="P:regulation of signal transduction"/>
    <property type="evidence" value="ECO:0007669"/>
    <property type="project" value="InterPro"/>
</dbReference>
<dbReference type="InterPro" id="IPR007875">
    <property type="entry name" value="Sprouty"/>
</dbReference>
<dbReference type="AlphaFoldDB" id="A0AAD3RJC3"/>
<dbReference type="Pfam" id="PF05210">
    <property type="entry name" value="Sprouty"/>
    <property type="match status" value="1"/>
</dbReference>